<reference evidence="3" key="1">
    <citation type="submission" date="2022-08" db="EMBL/GenBank/DDBJ databases">
        <title>A Global Phylogenomic Analysis of the Shiitake Genus Lentinula.</title>
        <authorList>
            <consortium name="DOE Joint Genome Institute"/>
            <person name="Sierra-Patev S."/>
            <person name="Min B."/>
            <person name="Naranjo-Ortiz M."/>
            <person name="Looney B."/>
            <person name="Konkel Z."/>
            <person name="Slot J.C."/>
            <person name="Sakamoto Y."/>
            <person name="Steenwyk J.L."/>
            <person name="Rokas A."/>
            <person name="Carro J."/>
            <person name="Camarero S."/>
            <person name="Ferreira P."/>
            <person name="Molpeceres G."/>
            <person name="Ruiz-Duenas F.J."/>
            <person name="Serrano A."/>
            <person name="Henrissat B."/>
            <person name="Drula E."/>
            <person name="Hughes K.W."/>
            <person name="Mata J.L."/>
            <person name="Ishikawa N.K."/>
            <person name="Vargas-Isla R."/>
            <person name="Ushijima S."/>
            <person name="Smith C.A."/>
            <person name="Ahrendt S."/>
            <person name="Andreopoulos W."/>
            <person name="He G."/>
            <person name="Labutti K."/>
            <person name="Lipzen A."/>
            <person name="Ng V."/>
            <person name="Riley R."/>
            <person name="Sandor L."/>
            <person name="Barry K."/>
            <person name="Martinez A.T."/>
            <person name="Xiao Y."/>
            <person name="Gibbons J.G."/>
            <person name="Terashima K."/>
            <person name="Grigoriev I.V."/>
            <person name="Hibbett D.S."/>
        </authorList>
    </citation>
    <scope>NUCLEOTIDE SEQUENCE</scope>
    <source>
        <strain evidence="3">JLM2183</strain>
    </source>
</reference>
<evidence type="ECO:0008006" key="5">
    <source>
        <dbReference type="Google" id="ProtNLM"/>
    </source>
</evidence>
<dbReference type="OrthoDB" id="6270329at2759"/>
<feature type="compositionally biased region" description="Polar residues" evidence="1">
    <location>
        <begin position="228"/>
        <end position="249"/>
    </location>
</feature>
<proteinExistence type="predicted"/>
<evidence type="ECO:0000256" key="2">
    <source>
        <dbReference type="SAM" id="Phobius"/>
    </source>
</evidence>
<evidence type="ECO:0000256" key="1">
    <source>
        <dbReference type="SAM" id="MobiDB-lite"/>
    </source>
</evidence>
<feature type="region of interest" description="Disordered" evidence="1">
    <location>
        <begin position="61"/>
        <end position="80"/>
    </location>
</feature>
<gene>
    <name evidence="3" type="ORF">J3R30DRAFT_3693603</name>
</gene>
<feature type="compositionally biased region" description="Polar residues" evidence="1">
    <location>
        <begin position="68"/>
        <end position="78"/>
    </location>
</feature>
<dbReference type="InterPro" id="IPR013083">
    <property type="entry name" value="Znf_RING/FYVE/PHD"/>
</dbReference>
<evidence type="ECO:0000313" key="3">
    <source>
        <dbReference type="EMBL" id="KAJ4490089.1"/>
    </source>
</evidence>
<keyword evidence="4" id="KW-1185">Reference proteome</keyword>
<protein>
    <recommendedName>
        <fullName evidence="5">RING-type domain-containing protein</fullName>
    </recommendedName>
</protein>
<dbReference type="Proteomes" id="UP001150266">
    <property type="component" value="Unassembled WGS sequence"/>
</dbReference>
<comment type="caution">
    <text evidence="3">The sequence shown here is derived from an EMBL/GenBank/DDBJ whole genome shotgun (WGS) entry which is preliminary data.</text>
</comment>
<dbReference type="SUPFAM" id="SSF57850">
    <property type="entry name" value="RING/U-box"/>
    <property type="match status" value="1"/>
</dbReference>
<keyword evidence="2" id="KW-0812">Transmembrane</keyword>
<dbReference type="Gene3D" id="3.30.40.10">
    <property type="entry name" value="Zinc/RING finger domain, C3HC4 (zinc finger)"/>
    <property type="match status" value="1"/>
</dbReference>
<organism evidence="3 4">
    <name type="scientific">Lentinula aciculospora</name>
    <dbReference type="NCBI Taxonomy" id="153920"/>
    <lineage>
        <taxon>Eukaryota</taxon>
        <taxon>Fungi</taxon>
        <taxon>Dikarya</taxon>
        <taxon>Basidiomycota</taxon>
        <taxon>Agaricomycotina</taxon>
        <taxon>Agaricomycetes</taxon>
        <taxon>Agaricomycetidae</taxon>
        <taxon>Agaricales</taxon>
        <taxon>Marasmiineae</taxon>
        <taxon>Omphalotaceae</taxon>
        <taxon>Lentinula</taxon>
    </lineage>
</organism>
<feature type="compositionally biased region" description="Pro residues" evidence="1">
    <location>
        <begin position="218"/>
        <end position="227"/>
    </location>
</feature>
<accession>A0A9W9DX55</accession>
<keyword evidence="2" id="KW-1133">Transmembrane helix</keyword>
<dbReference type="AlphaFoldDB" id="A0A9W9DX55"/>
<feature type="transmembrane region" description="Helical" evidence="2">
    <location>
        <begin position="397"/>
        <end position="417"/>
    </location>
</feature>
<feature type="region of interest" description="Disordered" evidence="1">
    <location>
        <begin position="198"/>
        <end position="274"/>
    </location>
</feature>
<sequence length="427" mass="46558">MLTVSSPNAVGHPALISSSPRQRPLRTESLPSRISPTFQVLASISEEYSDVHDQVIVNANLKSPEPMSPSTATATGTSRPKLHLSKTYAGSIRNQTRSTHLKHKMKLRIRTKAGAFNFDRDCGICFDPAVRPSRTKCCGKIFCEDHLHDWLKGSLNCCPVCSSNCHPQAGTISLAPPKTPTIYNTFVSISRSPATPHNLSLAAPPASPVPSFRSQPFPLAPHTPPSVQPSSIQFTNLTAITHSPNSGSWSRLRRSPRKGSSPSTPLGPRRLRSATQLRLDAVSNILARDIARGLARRDPHTIMVYSSESATNPNVDRNLLPSPSPPFFSFRRFLWNLLSYPLSYLFDIDPTLPHPRSLDSPISPFPLLSPTRPGGDALSECDSDSLVRGLSSLGSDMLARVLSMVGMLLFLHVFFIGKTTAGLDVFD</sequence>
<dbReference type="EMBL" id="JAOTPV010000001">
    <property type="protein sequence ID" value="KAJ4490089.1"/>
    <property type="molecule type" value="Genomic_DNA"/>
</dbReference>
<name>A0A9W9DX55_9AGAR</name>
<feature type="region of interest" description="Disordered" evidence="1">
    <location>
        <begin position="1"/>
        <end position="30"/>
    </location>
</feature>
<evidence type="ECO:0000313" key="4">
    <source>
        <dbReference type="Proteomes" id="UP001150266"/>
    </source>
</evidence>
<keyword evidence="2" id="KW-0472">Membrane</keyword>